<comment type="function">
    <text evidence="10 11">Catalyzes the anaerobic formation of alpha-ketobutyrate and ammonia from threonine in a two-step reaction. The first step involved a dehydration of threonine and a production of enamine intermediates (aminocrotonate), which tautomerizes to its imine form (iminobutyrate). Both intermediates are unstable and short-lived. The second step is the nonenzymatic hydrolysis of the enamine/imine intermediates to form 2-ketobutyrate and free ammonia. In the low water environment of the cell, the second step is accelerated by RidA.</text>
</comment>
<comment type="caution">
    <text evidence="13">The sequence shown here is derived from an EMBL/GenBank/DDBJ whole genome shotgun (WGS) entry which is preliminary data.</text>
</comment>
<dbReference type="UniPathway" id="UPA00047">
    <property type="reaction ID" value="UER00054"/>
</dbReference>
<dbReference type="GO" id="GO:0003941">
    <property type="term" value="F:L-serine ammonia-lyase activity"/>
    <property type="evidence" value="ECO:0007669"/>
    <property type="project" value="TreeGrafter"/>
</dbReference>
<evidence type="ECO:0000313" key="13">
    <source>
        <dbReference type="EMBL" id="VZO38273.1"/>
    </source>
</evidence>
<dbReference type="InterPro" id="IPR001926">
    <property type="entry name" value="TrpB-like_PALP"/>
</dbReference>
<dbReference type="InterPro" id="IPR011820">
    <property type="entry name" value="IlvA"/>
</dbReference>
<evidence type="ECO:0000256" key="2">
    <source>
        <dbReference type="ARBA" id="ARBA00001933"/>
    </source>
</evidence>
<keyword evidence="6 11" id="KW-0412">Isoleucine biosynthesis</keyword>
<evidence type="ECO:0000256" key="11">
    <source>
        <dbReference type="RuleBase" id="RU362012"/>
    </source>
</evidence>
<dbReference type="FunFam" id="3.40.50.1100:FF:000005">
    <property type="entry name" value="Threonine dehydratase catabolic"/>
    <property type="match status" value="1"/>
</dbReference>
<evidence type="ECO:0000256" key="5">
    <source>
        <dbReference type="ARBA" id="ARBA00022605"/>
    </source>
</evidence>
<dbReference type="Gene3D" id="3.40.50.1100">
    <property type="match status" value="2"/>
</dbReference>
<evidence type="ECO:0000256" key="7">
    <source>
        <dbReference type="ARBA" id="ARBA00022898"/>
    </source>
</evidence>
<dbReference type="GO" id="GO:0006565">
    <property type="term" value="P:L-serine catabolic process"/>
    <property type="evidence" value="ECO:0007669"/>
    <property type="project" value="TreeGrafter"/>
</dbReference>
<keyword evidence="14" id="KW-1185">Reference proteome</keyword>
<feature type="domain" description="ACT-like" evidence="12">
    <location>
        <begin position="342"/>
        <end position="416"/>
    </location>
</feature>
<evidence type="ECO:0000256" key="3">
    <source>
        <dbReference type="ARBA" id="ARBA00004810"/>
    </source>
</evidence>
<reference evidence="13 14" key="1">
    <citation type="submission" date="2019-11" db="EMBL/GenBank/DDBJ databases">
        <authorList>
            <person name="Criscuolo A."/>
        </authorList>
    </citation>
    <scope>NUCLEOTIDE SEQUENCE [LARGE SCALE GENOMIC DNA]</scope>
    <source>
        <strain evidence="13">CIP111667</strain>
    </source>
</reference>
<dbReference type="InterPro" id="IPR050147">
    <property type="entry name" value="Ser/Thr_Dehydratase"/>
</dbReference>
<keyword evidence="9 11" id="KW-0100">Branched-chain amino acid biosynthesis</keyword>
<dbReference type="SUPFAM" id="SSF53686">
    <property type="entry name" value="Tryptophan synthase beta subunit-like PLP-dependent enzymes"/>
    <property type="match status" value="1"/>
</dbReference>
<dbReference type="RefSeq" id="WP_156741812.1">
    <property type="nucleotide sequence ID" value="NZ_CACRYJ010000046.1"/>
</dbReference>
<comment type="cofactor">
    <cofactor evidence="2 11">
        <name>pyridoxal 5'-phosphate</name>
        <dbReference type="ChEBI" id="CHEBI:597326"/>
    </cofactor>
</comment>
<dbReference type="GO" id="GO:0009097">
    <property type="term" value="P:isoleucine biosynthetic process"/>
    <property type="evidence" value="ECO:0007669"/>
    <property type="project" value="UniProtKB-UniRule"/>
</dbReference>
<protein>
    <recommendedName>
        <fullName evidence="11">L-threonine dehydratase</fullName>
        <ecNumber evidence="11">4.3.1.19</ecNumber>
    </recommendedName>
    <alternativeName>
        <fullName evidence="11">Threonine deaminase</fullName>
    </alternativeName>
</protein>
<dbReference type="GO" id="GO:0004794">
    <property type="term" value="F:threonine deaminase activity"/>
    <property type="evidence" value="ECO:0007669"/>
    <property type="project" value="UniProtKB-UniRule"/>
</dbReference>
<comment type="similarity">
    <text evidence="4 11">Belongs to the serine/threonine dehydratase family.</text>
</comment>
<comment type="pathway">
    <text evidence="3 11">Amino-acid biosynthesis; L-isoleucine biosynthesis; 2-oxobutanoate from L-threonine: step 1/1.</text>
</comment>
<dbReference type="EC" id="4.3.1.19" evidence="11"/>
<keyword evidence="7 11" id="KW-0663">Pyridoxal phosphate</keyword>
<evidence type="ECO:0000256" key="4">
    <source>
        <dbReference type="ARBA" id="ARBA00010869"/>
    </source>
</evidence>
<keyword evidence="8 11" id="KW-0456">Lyase</keyword>
<evidence type="ECO:0000256" key="1">
    <source>
        <dbReference type="ARBA" id="ARBA00001274"/>
    </source>
</evidence>
<dbReference type="InterPro" id="IPR036052">
    <property type="entry name" value="TrpB-like_PALP_sf"/>
</dbReference>
<dbReference type="GO" id="GO:0006567">
    <property type="term" value="P:L-threonine catabolic process"/>
    <property type="evidence" value="ECO:0007669"/>
    <property type="project" value="TreeGrafter"/>
</dbReference>
<dbReference type="Pfam" id="PF00585">
    <property type="entry name" value="Thr_dehydrat_C"/>
    <property type="match status" value="1"/>
</dbReference>
<name>A0A7M4DLU3_9MICO</name>
<dbReference type="PANTHER" id="PTHR48078:SF11">
    <property type="entry name" value="THREONINE DEHYDRATASE, MITOCHONDRIAL"/>
    <property type="match status" value="1"/>
</dbReference>
<proteinExistence type="inferred from homology"/>
<dbReference type="AlphaFoldDB" id="A0A7M4DLU3"/>
<dbReference type="Pfam" id="PF00291">
    <property type="entry name" value="PALP"/>
    <property type="match status" value="1"/>
</dbReference>
<evidence type="ECO:0000259" key="12">
    <source>
        <dbReference type="PROSITE" id="PS51672"/>
    </source>
</evidence>
<organism evidence="13 14">
    <name type="scientific">Occultella aeris</name>
    <dbReference type="NCBI Taxonomy" id="2761496"/>
    <lineage>
        <taxon>Bacteria</taxon>
        <taxon>Bacillati</taxon>
        <taxon>Actinomycetota</taxon>
        <taxon>Actinomycetes</taxon>
        <taxon>Micrococcales</taxon>
        <taxon>Ruaniaceae</taxon>
        <taxon>Occultella</taxon>
    </lineage>
</organism>
<sequence>MSDVAADSVTATGVREAAQRIQHAVHRTPLQRWERMSAATGATVLLKREDLQTVRSYKVRGAFNLMLRLDADERERGVVCASAGNHAQGVAKACQELRIRGRIYVPRTTPRQKLDRIASLGGDYVTIVPTGSTYDEASAAAAQFARTDGAVQVHPFDDARTIIGQGTVAKEIHDQLGRSPDVVVIPVGGGGLLAGMGTYLADACPTTQVVGIEPAGAASMAAALTAGGPVTLADIDTFVDGAAVRRVGALSYAVVAKLGAPVRQVAEGRVCTEMLELYQTEGIITEPAGALALAAVGPVGSGATLEVAPGSTVVCLLSGGNNDISRYAEVVERSLVHQGLRHYFVVDFPQEPGALRAFLDSVLGPDDDISLFEYTKRSNRETGPAFVGLTLGSADGYEPLLARMDASRLTYRVIAPDSPLFRFFA</sequence>
<evidence type="ECO:0000256" key="10">
    <source>
        <dbReference type="ARBA" id="ARBA00025527"/>
    </source>
</evidence>
<dbReference type="Gene3D" id="3.40.1020.10">
    <property type="entry name" value="Biosynthetic Threonine Deaminase, Domain 3"/>
    <property type="match status" value="1"/>
</dbReference>
<dbReference type="InterPro" id="IPR038110">
    <property type="entry name" value="TD_ACT-like_sf"/>
</dbReference>
<comment type="subunit">
    <text evidence="11">Homotetramer.</text>
</comment>
<accession>A0A7M4DLU3</accession>
<comment type="catalytic activity">
    <reaction evidence="1 11">
        <text>L-threonine = 2-oxobutanoate + NH4(+)</text>
        <dbReference type="Rhea" id="RHEA:22108"/>
        <dbReference type="ChEBI" id="CHEBI:16763"/>
        <dbReference type="ChEBI" id="CHEBI:28938"/>
        <dbReference type="ChEBI" id="CHEBI:57926"/>
        <dbReference type="EC" id="4.3.1.19"/>
    </reaction>
</comment>
<evidence type="ECO:0000256" key="8">
    <source>
        <dbReference type="ARBA" id="ARBA00023239"/>
    </source>
</evidence>
<evidence type="ECO:0000313" key="14">
    <source>
        <dbReference type="Proteomes" id="UP000419743"/>
    </source>
</evidence>
<dbReference type="Proteomes" id="UP000419743">
    <property type="component" value="Unassembled WGS sequence"/>
</dbReference>
<dbReference type="EMBL" id="CACRYJ010000046">
    <property type="protein sequence ID" value="VZO38273.1"/>
    <property type="molecule type" value="Genomic_DNA"/>
</dbReference>
<keyword evidence="5 11" id="KW-0028">Amino-acid biosynthesis</keyword>
<dbReference type="PANTHER" id="PTHR48078">
    <property type="entry name" value="THREONINE DEHYDRATASE, MITOCHONDRIAL-RELATED"/>
    <property type="match status" value="1"/>
</dbReference>
<dbReference type="NCBIfam" id="NF006390">
    <property type="entry name" value="PRK08639.1"/>
    <property type="match status" value="1"/>
</dbReference>
<gene>
    <name evidence="11 13" type="primary">ilvA</name>
    <name evidence="13" type="ORF">HALOF300_03110</name>
</gene>
<dbReference type="PROSITE" id="PS51672">
    <property type="entry name" value="ACT_LIKE"/>
    <property type="match status" value="1"/>
</dbReference>
<dbReference type="InterPro" id="IPR001721">
    <property type="entry name" value="TD_ACT-like"/>
</dbReference>
<evidence type="ECO:0000256" key="9">
    <source>
        <dbReference type="ARBA" id="ARBA00023304"/>
    </source>
</evidence>
<dbReference type="NCBIfam" id="TIGR02079">
    <property type="entry name" value="THD1"/>
    <property type="match status" value="1"/>
</dbReference>
<evidence type="ECO:0000256" key="6">
    <source>
        <dbReference type="ARBA" id="ARBA00022624"/>
    </source>
</evidence>